<comment type="caution">
    <text evidence="1">The sequence shown here is derived from an EMBL/GenBank/DDBJ whole genome shotgun (WGS) entry which is preliminary data.</text>
</comment>
<dbReference type="Proteomes" id="UP000248021">
    <property type="component" value="Unassembled WGS sequence"/>
</dbReference>
<reference evidence="1 2" key="1">
    <citation type="submission" date="2018-05" db="EMBL/GenBank/DDBJ databases">
        <title>Genomic Encyclopedia of Type Strains, Phase IV (KMG-IV): sequencing the most valuable type-strain genomes for metagenomic binning, comparative biology and taxonomic classification.</title>
        <authorList>
            <person name="Goeker M."/>
        </authorList>
    </citation>
    <scope>NUCLEOTIDE SEQUENCE [LARGE SCALE GENOMIC DNA]</scope>
    <source>
        <strain evidence="1 2">DSM 6462</strain>
    </source>
</reference>
<organism evidence="1 2">
    <name type="scientific">Chelatococcus asaccharovorans</name>
    <dbReference type="NCBI Taxonomy" id="28210"/>
    <lineage>
        <taxon>Bacteria</taxon>
        <taxon>Pseudomonadati</taxon>
        <taxon>Pseudomonadota</taxon>
        <taxon>Alphaproteobacteria</taxon>
        <taxon>Hyphomicrobiales</taxon>
        <taxon>Chelatococcaceae</taxon>
        <taxon>Chelatococcus</taxon>
    </lineage>
</organism>
<protein>
    <submittedName>
        <fullName evidence="1">Uncharacterized protein</fullName>
    </submittedName>
</protein>
<accession>A0A2V3TS71</accession>
<gene>
    <name evidence="1" type="ORF">C7450_11949</name>
</gene>
<keyword evidence="2" id="KW-1185">Reference proteome</keyword>
<proteinExistence type="predicted"/>
<name>A0A2V3TS71_9HYPH</name>
<dbReference type="AlphaFoldDB" id="A0A2V3TS71"/>
<evidence type="ECO:0000313" key="1">
    <source>
        <dbReference type="EMBL" id="PXW51612.1"/>
    </source>
</evidence>
<sequence>MTGLVVERLQAPIVEDQQLHTAVLAQQAG</sequence>
<evidence type="ECO:0000313" key="2">
    <source>
        <dbReference type="Proteomes" id="UP000248021"/>
    </source>
</evidence>
<dbReference type="EMBL" id="QJJK01000019">
    <property type="protein sequence ID" value="PXW51612.1"/>
    <property type="molecule type" value="Genomic_DNA"/>
</dbReference>